<protein>
    <submittedName>
        <fullName evidence="1">Amidinotransferase</fullName>
    </submittedName>
</protein>
<dbReference type="EMBL" id="CP048222">
    <property type="protein sequence ID" value="QHT65980.1"/>
    <property type="molecule type" value="Genomic_DNA"/>
</dbReference>
<keyword evidence="2" id="KW-1185">Reference proteome</keyword>
<evidence type="ECO:0000313" key="1">
    <source>
        <dbReference type="EMBL" id="QHT65980.1"/>
    </source>
</evidence>
<dbReference type="KEGG" id="rhoz:GXP67_04495"/>
<dbReference type="NCBIfam" id="NF046062">
    <property type="entry name" value="citrull_CtlX"/>
    <property type="match status" value="1"/>
</dbReference>
<dbReference type="Proteomes" id="UP000480178">
    <property type="component" value="Chromosome"/>
</dbReference>
<gene>
    <name evidence="1" type="ORF">GXP67_04495</name>
</gene>
<dbReference type="PIRSF" id="PIRSF028188">
    <property type="entry name" value="Amdntrnsf_FN0238"/>
    <property type="match status" value="1"/>
</dbReference>
<dbReference type="GO" id="GO:0016740">
    <property type="term" value="F:transferase activity"/>
    <property type="evidence" value="ECO:0007669"/>
    <property type="project" value="UniProtKB-KW"/>
</dbReference>
<reference evidence="1 2" key="1">
    <citation type="submission" date="2020-01" db="EMBL/GenBank/DDBJ databases">
        <authorList>
            <person name="Kim M.K."/>
        </authorList>
    </citation>
    <scope>NUCLEOTIDE SEQUENCE [LARGE SCALE GENOMIC DNA]</scope>
    <source>
        <strain evidence="1 2">172606-1</strain>
    </source>
</reference>
<organism evidence="1 2">
    <name type="scientific">Rhodocytophaga rosea</name>
    <dbReference type="NCBI Taxonomy" id="2704465"/>
    <lineage>
        <taxon>Bacteria</taxon>
        <taxon>Pseudomonadati</taxon>
        <taxon>Bacteroidota</taxon>
        <taxon>Cytophagia</taxon>
        <taxon>Cytophagales</taxon>
        <taxon>Rhodocytophagaceae</taxon>
        <taxon>Rhodocytophaga</taxon>
    </lineage>
</organism>
<dbReference type="SUPFAM" id="SSF55909">
    <property type="entry name" value="Pentein"/>
    <property type="match status" value="1"/>
</dbReference>
<keyword evidence="1" id="KW-0808">Transferase</keyword>
<dbReference type="AlphaFoldDB" id="A0A6C0GE70"/>
<dbReference type="PANTHER" id="PTHR43224:SF1">
    <property type="entry name" value="AMIDINOTRANSFERASE"/>
    <property type="match status" value="1"/>
</dbReference>
<dbReference type="Gene3D" id="3.75.10.10">
    <property type="entry name" value="L-arginine/glycine Amidinotransferase, Chain A"/>
    <property type="match status" value="1"/>
</dbReference>
<dbReference type="Pfam" id="PF19420">
    <property type="entry name" value="DDAH_eukar"/>
    <property type="match status" value="1"/>
</dbReference>
<name>A0A6C0GE70_9BACT</name>
<dbReference type="PANTHER" id="PTHR43224">
    <property type="entry name" value="AMIDINOTRANSFERASE"/>
    <property type="match status" value="1"/>
</dbReference>
<proteinExistence type="predicted"/>
<accession>A0A6C0GE70</accession>
<dbReference type="InterPro" id="IPR014541">
    <property type="entry name" value="Amdntrnsf_FN0238"/>
</dbReference>
<evidence type="ECO:0000313" key="2">
    <source>
        <dbReference type="Proteomes" id="UP000480178"/>
    </source>
</evidence>
<sequence length="306" mass="34994">MQATSHILMIRPVRFAFNEQTAESNAFQDPEAAQNAVEVQEKALHEFDAMVDGLRNLGVDITVIEDTPEPHTPDAIFPNNWVSFHANGTVCLYPMYAPNRRLERREEIISHLQKKFKVNNTLDFTTYEAAQQFLEGTGSLVLDRINRIAYACLSPRTSPEILEEFARKMDFRVVSFTSTDEKGRQIYHTNVVMCIGDRFAVICTESIINDEERAYVLQTLQQTGKEVIEISMEQLKRFAGNMLQVQNKFGENILVMSTQAYRSLLPDQLKKLEKHNQMFYTDLYTIESNGGGSARCMMAEVYLPVK</sequence>
<dbReference type="RefSeq" id="WP_162442053.1">
    <property type="nucleotide sequence ID" value="NZ_CP048222.1"/>
</dbReference>